<evidence type="ECO:0000313" key="2">
    <source>
        <dbReference type="EMBL" id="KAH0457591.1"/>
    </source>
</evidence>
<evidence type="ECO:0000313" key="3">
    <source>
        <dbReference type="Proteomes" id="UP000775213"/>
    </source>
</evidence>
<dbReference type="PANTHER" id="PTHR18460:SF3">
    <property type="entry name" value="TELO2-INTERACTING PROTEIN 1 HOMOLOG"/>
    <property type="match status" value="1"/>
</dbReference>
<gene>
    <name evidence="2" type="ORF">IEQ34_012906</name>
</gene>
<reference evidence="2 3" key="1">
    <citation type="journal article" date="2021" name="Hortic Res">
        <title>Chromosome-scale assembly of the Dendrobium chrysotoxum genome enhances the understanding of orchid evolution.</title>
        <authorList>
            <person name="Zhang Y."/>
            <person name="Zhang G.Q."/>
            <person name="Zhang D."/>
            <person name="Liu X.D."/>
            <person name="Xu X.Y."/>
            <person name="Sun W.H."/>
            <person name="Yu X."/>
            <person name="Zhu X."/>
            <person name="Wang Z.W."/>
            <person name="Zhao X."/>
            <person name="Zhong W.Y."/>
            <person name="Chen H."/>
            <person name="Yin W.L."/>
            <person name="Huang T."/>
            <person name="Niu S.C."/>
            <person name="Liu Z.J."/>
        </authorList>
    </citation>
    <scope>NUCLEOTIDE SEQUENCE [LARGE SCALE GENOMIC DNA]</scope>
    <source>
        <strain evidence="2">Lindl</strain>
    </source>
</reference>
<dbReference type="AlphaFoldDB" id="A0AAV7GLZ7"/>
<dbReference type="EMBL" id="JAGFBR010000012">
    <property type="protein sequence ID" value="KAH0457591.1"/>
    <property type="molecule type" value="Genomic_DNA"/>
</dbReference>
<protein>
    <submittedName>
        <fullName evidence="2">Uncharacterized protein</fullName>
    </submittedName>
</protein>
<sequence length="614" mass="67952">MEGSRHTGRRRSYWAGGDPKVRKLKMQMIEEKKSKSSITILPRHPHPKKLCFHPKNKDLKDTETKPTSENERKPVKAPLVSTGVGIFENENVEVETQEVANTEISKDKVDIELIKTEIQVRTAAALAFFLPDMVSRFTKSLLVTKNMISGAVGNAGSIEHAVLGLSKFVIVVLRDNVNLSGLQMSTSEITCSYQNKNGSTQIVLDVIRQLPASLHNQSEDSMCQSVQTQKKIRVSSSIDKLISSKPLSVGYLLSVAELKASSLFSGVSHVINDDDFPNVSELSMESPSEDMPSEYEFPRMPPWFLNVRSQKLYLALARILRLVDLSATARNTSGVSLLDLIDNLLEHVRKLISEVRMKGYNKEGCNVDIPNAIQDRCSARHNFNSLRMLNAEDSNGCASSYSLALSDLTTSSLSYRNNFHNLSHLQQHPHKSIDVICLSVKEEEWKPSLGLGDNIKFDRRLSHILDQINRIFQNPNPIKMQICVNIRHISSLDAPTSRGHGSKQLPAAEEDDAELRVGRPEEEDGDGEEEDGENYSNKKGGGGENSEAAATSAAATLEGVPIHVANYITVQIISLMPVDGGPVLKVQFKTNSARLNDLWPYGESTPTIQQSLNS</sequence>
<dbReference type="InterPro" id="IPR052587">
    <property type="entry name" value="TELO2-interacting_protein_1"/>
</dbReference>
<feature type="compositionally biased region" description="Basic residues" evidence="1">
    <location>
        <begin position="43"/>
        <end position="54"/>
    </location>
</feature>
<dbReference type="Proteomes" id="UP000775213">
    <property type="component" value="Unassembled WGS sequence"/>
</dbReference>
<dbReference type="PANTHER" id="PTHR18460">
    <property type="entry name" value="TEL2 INTERACTING PROTEIN 1 TTI1 FAMILY MEMBER"/>
    <property type="match status" value="1"/>
</dbReference>
<name>A0AAV7GLZ7_DENCH</name>
<feature type="region of interest" description="Disordered" evidence="1">
    <location>
        <begin position="494"/>
        <end position="550"/>
    </location>
</feature>
<keyword evidence="3" id="KW-1185">Reference proteome</keyword>
<feature type="compositionally biased region" description="Basic and acidic residues" evidence="1">
    <location>
        <begin position="55"/>
        <end position="72"/>
    </location>
</feature>
<feature type="compositionally biased region" description="Acidic residues" evidence="1">
    <location>
        <begin position="521"/>
        <end position="533"/>
    </location>
</feature>
<comment type="caution">
    <text evidence="2">The sequence shown here is derived from an EMBL/GenBank/DDBJ whole genome shotgun (WGS) entry which is preliminary data.</text>
</comment>
<evidence type="ECO:0000256" key="1">
    <source>
        <dbReference type="SAM" id="MobiDB-lite"/>
    </source>
</evidence>
<feature type="region of interest" description="Disordered" evidence="1">
    <location>
        <begin position="1"/>
        <end position="20"/>
    </location>
</feature>
<feature type="compositionally biased region" description="Basic residues" evidence="1">
    <location>
        <begin position="1"/>
        <end position="12"/>
    </location>
</feature>
<proteinExistence type="predicted"/>
<accession>A0AAV7GLZ7</accession>
<dbReference type="GO" id="GO:0005737">
    <property type="term" value="C:cytoplasm"/>
    <property type="evidence" value="ECO:0007669"/>
    <property type="project" value="TreeGrafter"/>
</dbReference>
<feature type="region of interest" description="Disordered" evidence="1">
    <location>
        <begin position="32"/>
        <end position="72"/>
    </location>
</feature>
<organism evidence="2 3">
    <name type="scientific">Dendrobium chrysotoxum</name>
    <name type="common">Orchid</name>
    <dbReference type="NCBI Taxonomy" id="161865"/>
    <lineage>
        <taxon>Eukaryota</taxon>
        <taxon>Viridiplantae</taxon>
        <taxon>Streptophyta</taxon>
        <taxon>Embryophyta</taxon>
        <taxon>Tracheophyta</taxon>
        <taxon>Spermatophyta</taxon>
        <taxon>Magnoliopsida</taxon>
        <taxon>Liliopsida</taxon>
        <taxon>Asparagales</taxon>
        <taxon>Orchidaceae</taxon>
        <taxon>Epidendroideae</taxon>
        <taxon>Malaxideae</taxon>
        <taxon>Dendrobiinae</taxon>
        <taxon>Dendrobium</taxon>
    </lineage>
</organism>